<dbReference type="PANTHER" id="PTHR31425">
    <property type="entry name" value="PHOSPHORIBOSYLANTHRANILATE TRANSFERASE ISOFORM 1"/>
    <property type="match status" value="1"/>
</dbReference>
<dbReference type="InParanoid" id="A0A804I833"/>
<evidence type="ECO:0000313" key="3">
    <source>
        <dbReference type="EMBL" id="CAG1849065.1"/>
    </source>
</evidence>
<keyword evidence="5" id="KW-1185">Reference proteome</keyword>
<evidence type="ECO:0000313" key="4">
    <source>
        <dbReference type="EnsemblPlants" id="Ma03_p03610.1"/>
    </source>
</evidence>
<name>A0A804I833_MUSAM</name>
<keyword evidence="1" id="KW-0677">Repeat</keyword>
<protein>
    <submittedName>
        <fullName evidence="3">(wild Malaysian banana) hypothetical protein</fullName>
    </submittedName>
</protein>
<dbReference type="InterPro" id="IPR013583">
    <property type="entry name" value="MCTP_C"/>
</dbReference>
<dbReference type="Proteomes" id="UP000012960">
    <property type="component" value="Unplaced"/>
</dbReference>
<dbReference type="EnsemblPlants" id="Ma03_t03610.1">
    <property type="protein sequence ID" value="Ma03_p03610.1"/>
    <property type="gene ID" value="Ma03_g03610"/>
</dbReference>
<organism evidence="4 5">
    <name type="scientific">Musa acuminata subsp. malaccensis</name>
    <name type="common">Wild banana</name>
    <name type="synonym">Musa malaccensis</name>
    <dbReference type="NCBI Taxonomy" id="214687"/>
    <lineage>
        <taxon>Eukaryota</taxon>
        <taxon>Viridiplantae</taxon>
        <taxon>Streptophyta</taxon>
        <taxon>Embryophyta</taxon>
        <taxon>Tracheophyta</taxon>
        <taxon>Spermatophyta</taxon>
        <taxon>Magnoliopsida</taxon>
        <taxon>Liliopsida</taxon>
        <taxon>Zingiberales</taxon>
        <taxon>Musaceae</taxon>
        <taxon>Musa</taxon>
    </lineage>
</organism>
<reference evidence="4" key="2">
    <citation type="submission" date="2021-05" db="UniProtKB">
        <authorList>
            <consortium name="EnsemblPlants"/>
        </authorList>
    </citation>
    <scope>IDENTIFICATION</scope>
    <source>
        <strain evidence="4">subsp. malaccensis</strain>
    </source>
</reference>
<reference evidence="3" key="1">
    <citation type="submission" date="2021-03" db="EMBL/GenBank/DDBJ databases">
        <authorList>
            <consortium name="Genoscope - CEA"/>
            <person name="William W."/>
        </authorList>
    </citation>
    <scope>NUCLEOTIDE SEQUENCE</scope>
    <source>
        <strain evidence="3">Doubled-haploid Pahang</strain>
    </source>
</reference>
<dbReference type="Gramene" id="Ma03_t03610.1">
    <property type="protein sequence ID" value="Ma03_p03610.1"/>
    <property type="gene ID" value="Ma03_g03610"/>
</dbReference>
<dbReference type="Pfam" id="PF08372">
    <property type="entry name" value="PRT_C"/>
    <property type="match status" value="1"/>
</dbReference>
<gene>
    <name evidence="3" type="ORF">GSMUA_206510.1</name>
</gene>
<proteinExistence type="predicted"/>
<dbReference type="PANTHER" id="PTHR31425:SF50">
    <property type="entry name" value="FT-INTERACTING PROTEIN 3-RELATED"/>
    <property type="match status" value="1"/>
</dbReference>
<evidence type="ECO:0000259" key="2">
    <source>
        <dbReference type="Pfam" id="PF08372"/>
    </source>
</evidence>
<evidence type="ECO:0000313" key="5">
    <source>
        <dbReference type="Proteomes" id="UP000012960"/>
    </source>
</evidence>
<dbReference type="AlphaFoldDB" id="A0A804I833"/>
<dbReference type="InterPro" id="IPR047259">
    <property type="entry name" value="QUIRKY-like"/>
</dbReference>
<evidence type="ECO:0000256" key="1">
    <source>
        <dbReference type="ARBA" id="ARBA00022737"/>
    </source>
</evidence>
<sequence>MAMDQNAKACHSEPFNDNTYPCSILNTGFIPRVDTSNNVPQLILDWSMVLQMEADYHMQTMPILMSSMRNSTKECCWKGANCGRRPCYRGFQVVAPITGFYVLRHPRFRHKLPSAPINYFERMPARTDSMF</sequence>
<accession>A0A804I833</accession>
<feature type="domain" description="Multiple C2" evidence="2">
    <location>
        <begin position="90"/>
        <end position="131"/>
    </location>
</feature>
<dbReference type="EMBL" id="HG996468">
    <property type="protein sequence ID" value="CAG1849065.1"/>
    <property type="molecule type" value="Genomic_DNA"/>
</dbReference>